<dbReference type="InterPro" id="IPR010760">
    <property type="entry name" value="DNA-repair_Swi5"/>
</dbReference>
<accession>A0A175W559</accession>
<keyword evidence="5" id="KW-1185">Reference proteome</keyword>
<dbReference type="GO" id="GO:0032798">
    <property type="term" value="C:Swi5-Sfr1 complex"/>
    <property type="evidence" value="ECO:0007669"/>
    <property type="project" value="TreeGrafter"/>
</dbReference>
<dbReference type="AlphaFoldDB" id="A0A175W559"/>
<organism evidence="4 5">
    <name type="scientific">Madurella mycetomatis</name>
    <dbReference type="NCBI Taxonomy" id="100816"/>
    <lineage>
        <taxon>Eukaryota</taxon>
        <taxon>Fungi</taxon>
        <taxon>Dikarya</taxon>
        <taxon>Ascomycota</taxon>
        <taxon>Pezizomycotina</taxon>
        <taxon>Sordariomycetes</taxon>
        <taxon>Sordariomycetidae</taxon>
        <taxon>Sordariales</taxon>
        <taxon>Sordariales incertae sedis</taxon>
        <taxon>Madurella</taxon>
    </lineage>
</organism>
<dbReference type="GO" id="GO:0034974">
    <property type="term" value="C:Swi5-Swi2 complex"/>
    <property type="evidence" value="ECO:0007669"/>
    <property type="project" value="TreeGrafter"/>
</dbReference>
<dbReference type="GO" id="GO:0010772">
    <property type="term" value="P:meiotic DNA recombinase assembly involved in reciprocal meiotic recombination"/>
    <property type="evidence" value="ECO:0007669"/>
    <property type="project" value="TreeGrafter"/>
</dbReference>
<dbReference type="PANTHER" id="PTHR28529">
    <property type="entry name" value="DNA REPAIR PROTEIN SWI5 HOMOLOG"/>
    <property type="match status" value="1"/>
</dbReference>
<evidence type="ECO:0000256" key="1">
    <source>
        <dbReference type="ARBA" id="ARBA00008060"/>
    </source>
</evidence>
<keyword evidence="2" id="KW-0227">DNA damage</keyword>
<evidence type="ECO:0000256" key="2">
    <source>
        <dbReference type="ARBA" id="ARBA00022763"/>
    </source>
</evidence>
<protein>
    <submittedName>
        <fullName evidence="4">DNA repair protein SWI5</fullName>
    </submittedName>
</protein>
<dbReference type="OrthoDB" id="255837at2759"/>
<proteinExistence type="inferred from homology"/>
<dbReference type="EMBL" id="LCTW02000108">
    <property type="protein sequence ID" value="KXX78773.1"/>
    <property type="molecule type" value="Genomic_DNA"/>
</dbReference>
<dbReference type="Pfam" id="PF07061">
    <property type="entry name" value="Swi5"/>
    <property type="match status" value="1"/>
</dbReference>
<evidence type="ECO:0000313" key="5">
    <source>
        <dbReference type="Proteomes" id="UP000078237"/>
    </source>
</evidence>
<reference evidence="4 5" key="1">
    <citation type="journal article" date="2016" name="Genome Announc.">
        <title>Genome Sequence of Madurella mycetomatis mm55, Isolated from a Human Mycetoma Case in Sudan.</title>
        <authorList>
            <person name="Smit S."/>
            <person name="Derks M.F."/>
            <person name="Bervoets S."/>
            <person name="Fahal A."/>
            <person name="van Leeuwen W."/>
            <person name="van Belkum A."/>
            <person name="van de Sande W.W."/>
        </authorList>
    </citation>
    <scope>NUCLEOTIDE SEQUENCE [LARGE SCALE GENOMIC DNA]</scope>
    <source>
        <strain evidence="5">mm55</strain>
    </source>
</reference>
<name>A0A175W559_9PEZI</name>
<sequence length="240" mass="26919">MAANVSNLGENRPRRISNHDVVATALQAQLSLVSSYNRWLLQRTEVDGDRNGIISRVQRRLDDYKQWIHKTEAISNFSSGAVEPWLMDARTAGLAIVVTGPGLDDQVEIAARDGKELEYLMSIADRWLAPQDKYLGYMIKICRAFDQAQNALVSLLQTAEKMERESSQLRYILRMGAQARSQSPTSQPAEVTVQAHIRRLKEYNDVKDIGQQLIGLIAENRGAPIGSLYESRQYGVTADD</sequence>
<dbReference type="GO" id="GO:0000709">
    <property type="term" value="P:meiotic joint molecule formation"/>
    <property type="evidence" value="ECO:0007669"/>
    <property type="project" value="TreeGrafter"/>
</dbReference>
<keyword evidence="3" id="KW-0234">DNA repair</keyword>
<gene>
    <name evidence="4" type="ORF">MMYC01_204426</name>
</gene>
<evidence type="ECO:0000256" key="3">
    <source>
        <dbReference type="ARBA" id="ARBA00023204"/>
    </source>
</evidence>
<dbReference type="Gene3D" id="1.20.5.170">
    <property type="match status" value="1"/>
</dbReference>
<comment type="similarity">
    <text evidence="1">Belongs to the SWI5/SAE3 family.</text>
</comment>
<dbReference type="VEuPathDB" id="FungiDB:MMYC01_204426"/>
<comment type="caution">
    <text evidence="4">The sequence shown here is derived from an EMBL/GenBank/DDBJ whole genome shotgun (WGS) entry which is preliminary data.</text>
</comment>
<dbReference type="PANTHER" id="PTHR28529:SF2">
    <property type="entry name" value="DNA REPAIR PROTEIN SWI5 HOMOLOG"/>
    <property type="match status" value="1"/>
</dbReference>
<dbReference type="Proteomes" id="UP000078237">
    <property type="component" value="Unassembled WGS sequence"/>
</dbReference>
<dbReference type="STRING" id="100816.A0A175W559"/>
<evidence type="ECO:0000313" key="4">
    <source>
        <dbReference type="EMBL" id="KXX78773.1"/>
    </source>
</evidence>